<dbReference type="PANTHER" id="PTHR43218">
    <property type="entry name" value="PHOSPHORIBOSYLTRANSFERASE-RELATED"/>
    <property type="match status" value="1"/>
</dbReference>
<dbReference type="InterPro" id="IPR000836">
    <property type="entry name" value="PRTase_dom"/>
</dbReference>
<feature type="domain" description="Phosphoribosyltransferase" evidence="1">
    <location>
        <begin position="35"/>
        <end position="168"/>
    </location>
</feature>
<evidence type="ECO:0000313" key="2">
    <source>
        <dbReference type="EMBL" id="HJC47448.1"/>
    </source>
</evidence>
<dbReference type="EC" id="2.4.2.7" evidence="2"/>
<dbReference type="Proteomes" id="UP000823883">
    <property type="component" value="Unassembled WGS sequence"/>
</dbReference>
<proteinExistence type="predicted"/>
<dbReference type="NCBIfam" id="NF005592">
    <property type="entry name" value="PRK07322.1"/>
    <property type="match status" value="1"/>
</dbReference>
<reference evidence="2" key="1">
    <citation type="journal article" date="2021" name="PeerJ">
        <title>Extensive microbial diversity within the chicken gut microbiome revealed by metagenomics and culture.</title>
        <authorList>
            <person name="Gilroy R."/>
            <person name="Ravi A."/>
            <person name="Getino M."/>
            <person name="Pursley I."/>
            <person name="Horton D.L."/>
            <person name="Alikhan N.F."/>
            <person name="Baker D."/>
            <person name="Gharbi K."/>
            <person name="Hall N."/>
            <person name="Watson M."/>
            <person name="Adriaenssens E.M."/>
            <person name="Foster-Nyarko E."/>
            <person name="Jarju S."/>
            <person name="Secka A."/>
            <person name="Antonio M."/>
            <person name="Oren A."/>
            <person name="Chaudhuri R.R."/>
            <person name="La Ragione R."/>
            <person name="Hildebrand F."/>
            <person name="Pallen M.J."/>
        </authorList>
    </citation>
    <scope>NUCLEOTIDE SEQUENCE</scope>
    <source>
        <strain evidence="2">CHK183-5548</strain>
    </source>
</reference>
<keyword evidence="2" id="KW-0808">Transferase</keyword>
<dbReference type="PANTHER" id="PTHR43218:SF1">
    <property type="entry name" value="PHOSPHORIBOSYLTRANSFERASE"/>
    <property type="match status" value="1"/>
</dbReference>
<protein>
    <submittedName>
        <fullName evidence="2">Adenine phosphoribosyltransferase</fullName>
        <ecNumber evidence="2">2.4.2.7</ecNumber>
    </submittedName>
</protein>
<keyword evidence="2" id="KW-0328">Glycosyltransferase</keyword>
<evidence type="ECO:0000259" key="1">
    <source>
        <dbReference type="Pfam" id="PF00156"/>
    </source>
</evidence>
<comment type="caution">
    <text evidence="2">The sequence shown here is derived from an EMBL/GenBank/DDBJ whole genome shotgun (WGS) entry which is preliminary data.</text>
</comment>
<dbReference type="Gene3D" id="3.40.50.2020">
    <property type="match status" value="1"/>
</dbReference>
<dbReference type="GO" id="GO:0003999">
    <property type="term" value="F:adenine phosphoribosyltransferase activity"/>
    <property type="evidence" value="ECO:0007669"/>
    <property type="project" value="UniProtKB-EC"/>
</dbReference>
<dbReference type="CDD" id="cd06223">
    <property type="entry name" value="PRTases_typeI"/>
    <property type="match status" value="1"/>
</dbReference>
<dbReference type="Pfam" id="PF00156">
    <property type="entry name" value="Pribosyltran"/>
    <property type="match status" value="1"/>
</dbReference>
<organism evidence="2 3">
    <name type="scientific">Candidatus Lachnoclostridium pullistercoris</name>
    <dbReference type="NCBI Taxonomy" id="2838632"/>
    <lineage>
        <taxon>Bacteria</taxon>
        <taxon>Bacillati</taxon>
        <taxon>Bacillota</taxon>
        <taxon>Clostridia</taxon>
        <taxon>Lachnospirales</taxon>
        <taxon>Lachnospiraceae</taxon>
    </lineage>
</organism>
<dbReference type="InterPro" id="IPR029057">
    <property type="entry name" value="PRTase-like"/>
</dbReference>
<accession>A0A9D2PEM6</accession>
<dbReference type="AlphaFoldDB" id="A0A9D2PEM6"/>
<sequence length="195" mass="21292">MEHTYQMKVCGVERELSLVPIDENKAFASFVVIGDTELVERAAAELAAQVPPVDVVLTAEAKGIALAYELSRRLGMKEFIVARKSVKSYMKNPISASVHSITTQGEQHIYLDEADIRKVAGKRVCIVDDVISTGESLRAVEELAKKAGGNVVCRAAILAEGNAAKRKDILFLGELPLFEKNENGEYVPMSAEENE</sequence>
<name>A0A9D2PEM6_9FIRM</name>
<gene>
    <name evidence="2" type="ORF">IAA04_05295</name>
</gene>
<dbReference type="EMBL" id="DWWL01000034">
    <property type="protein sequence ID" value="HJC47448.1"/>
    <property type="molecule type" value="Genomic_DNA"/>
</dbReference>
<reference evidence="2" key="2">
    <citation type="submission" date="2021-04" db="EMBL/GenBank/DDBJ databases">
        <authorList>
            <person name="Gilroy R."/>
        </authorList>
    </citation>
    <scope>NUCLEOTIDE SEQUENCE</scope>
    <source>
        <strain evidence="2">CHK183-5548</strain>
    </source>
</reference>
<evidence type="ECO:0000313" key="3">
    <source>
        <dbReference type="Proteomes" id="UP000823883"/>
    </source>
</evidence>
<dbReference type="SUPFAM" id="SSF53271">
    <property type="entry name" value="PRTase-like"/>
    <property type="match status" value="1"/>
</dbReference>